<evidence type="ECO:0000256" key="3">
    <source>
        <dbReference type="ARBA" id="ARBA00022603"/>
    </source>
</evidence>
<dbReference type="SUPFAM" id="SSF53790">
    <property type="entry name" value="Tetrapyrrole methylase"/>
    <property type="match status" value="1"/>
</dbReference>
<comment type="pathway">
    <text evidence="1">Cofactor biosynthesis; adenosylcobalamin biosynthesis.</text>
</comment>
<dbReference type="InterPro" id="IPR014777">
    <property type="entry name" value="4pyrrole_Mease_sub1"/>
</dbReference>
<dbReference type="GO" id="GO:0032259">
    <property type="term" value="P:methylation"/>
    <property type="evidence" value="ECO:0007669"/>
    <property type="project" value="UniProtKB-KW"/>
</dbReference>
<evidence type="ECO:0000256" key="2">
    <source>
        <dbReference type="ARBA" id="ARBA00022573"/>
    </source>
</evidence>
<evidence type="ECO:0000256" key="4">
    <source>
        <dbReference type="ARBA" id="ARBA00022679"/>
    </source>
</evidence>
<dbReference type="KEGG" id="lhg:JMUB5056_1492"/>
<dbReference type="EMBL" id="AP019846">
    <property type="protein sequence ID" value="BBM59905.1"/>
    <property type="molecule type" value="Genomic_DNA"/>
</dbReference>
<gene>
    <name evidence="7" type="ORF">JMUB5056_1492</name>
</gene>
<dbReference type="InterPro" id="IPR014776">
    <property type="entry name" value="4pyrrole_Mease_sub2"/>
</dbReference>
<dbReference type="NCBIfam" id="TIGR02467">
    <property type="entry name" value="CbiE"/>
    <property type="match status" value="1"/>
</dbReference>
<name>A0A510LCJ9_9FUSO</name>
<evidence type="ECO:0000259" key="6">
    <source>
        <dbReference type="Pfam" id="PF00590"/>
    </source>
</evidence>
<dbReference type="OrthoDB" id="9780707at2"/>
<proteinExistence type="predicted"/>
<dbReference type="Proteomes" id="UP000321561">
    <property type="component" value="Chromosome"/>
</dbReference>
<dbReference type="Pfam" id="PF00590">
    <property type="entry name" value="TP_methylase"/>
    <property type="match status" value="1"/>
</dbReference>
<dbReference type="RefSeq" id="WP_147005872.1">
    <property type="nucleotide sequence ID" value="NZ_AP019846.1"/>
</dbReference>
<keyword evidence="4 7" id="KW-0808">Transferase</keyword>
<evidence type="ECO:0000256" key="5">
    <source>
        <dbReference type="ARBA" id="ARBA00022691"/>
    </source>
</evidence>
<dbReference type="Gene3D" id="3.40.1010.10">
    <property type="entry name" value="Cobalt-precorrin-4 Transmethylase, Domain 1"/>
    <property type="match status" value="1"/>
</dbReference>
<dbReference type="InterPro" id="IPR050714">
    <property type="entry name" value="Cobalamin_biosynth_MTase"/>
</dbReference>
<dbReference type="InterPro" id="IPR035996">
    <property type="entry name" value="4pyrrol_Methylase_sf"/>
</dbReference>
<dbReference type="PANTHER" id="PTHR43182:SF1">
    <property type="entry name" value="COBALT-PRECORRIN-7 C(5)-METHYLTRANSFERASE"/>
    <property type="match status" value="1"/>
</dbReference>
<organism evidence="7 8">
    <name type="scientific">Leptotrichia hongkongensis</name>
    <dbReference type="NCBI Taxonomy" id="554406"/>
    <lineage>
        <taxon>Bacteria</taxon>
        <taxon>Fusobacteriati</taxon>
        <taxon>Fusobacteriota</taxon>
        <taxon>Fusobacteriia</taxon>
        <taxon>Fusobacteriales</taxon>
        <taxon>Leptotrichiaceae</taxon>
        <taxon>Leptotrichia</taxon>
    </lineage>
</organism>
<evidence type="ECO:0000256" key="1">
    <source>
        <dbReference type="ARBA" id="ARBA00004953"/>
    </source>
</evidence>
<dbReference type="Gene3D" id="3.30.950.10">
    <property type="entry name" value="Methyltransferase, Cobalt-precorrin-4 Transmethylase, Domain 2"/>
    <property type="match status" value="1"/>
</dbReference>
<dbReference type="InterPro" id="IPR012818">
    <property type="entry name" value="CbiE"/>
</dbReference>
<keyword evidence="2" id="KW-0169">Cobalamin biosynthesis</keyword>
<dbReference type="UniPathway" id="UPA00148"/>
<keyword evidence="5" id="KW-0949">S-adenosyl-L-methionine</keyword>
<evidence type="ECO:0000313" key="8">
    <source>
        <dbReference type="Proteomes" id="UP000321561"/>
    </source>
</evidence>
<dbReference type="InterPro" id="IPR000878">
    <property type="entry name" value="4pyrrol_Mease"/>
</dbReference>
<dbReference type="CDD" id="cd11644">
    <property type="entry name" value="Precorrin-6Y-MT"/>
    <property type="match status" value="1"/>
</dbReference>
<protein>
    <submittedName>
        <fullName evidence="7">Precorrin-6y C5,15-methyltransferase subunit CbiE</fullName>
    </submittedName>
</protein>
<accession>A0A510LCJ9</accession>
<keyword evidence="3 7" id="KW-0489">Methyltransferase</keyword>
<dbReference type="GO" id="GO:0009236">
    <property type="term" value="P:cobalamin biosynthetic process"/>
    <property type="evidence" value="ECO:0007669"/>
    <property type="project" value="UniProtKB-UniPathway"/>
</dbReference>
<sequence length="213" mass="24386">MKNKINVLGLGPGNLDYTLPVVLKEIEKSDVIIGGKRHIESLGKYAENKEYCYINADLQRVLDFIKENRDKKMSLILSGDTGFYSMLTFMRKHFEASELNVIPGISSIQYMFAKISDYWNNAFISSVHGREMDYVEKLREFGKIGLLTDNKNTPQKISETLIEAGMDSSIIFVGENLSYENEQILELSVKEMVKVEKKFEMNVVVIYWDGKGE</sequence>
<reference evidence="7 8" key="1">
    <citation type="submission" date="2019-07" db="EMBL/GenBank/DDBJ databases">
        <title>Complete Genome Sequence of Leptotrichia hongkongensis Strain JMUB5056.</title>
        <authorList>
            <person name="Watanabe S."/>
            <person name="Cui L."/>
        </authorList>
    </citation>
    <scope>NUCLEOTIDE SEQUENCE [LARGE SCALE GENOMIC DNA]</scope>
    <source>
        <strain evidence="7 8">JMUB5056</strain>
    </source>
</reference>
<feature type="domain" description="Tetrapyrrole methylase" evidence="6">
    <location>
        <begin position="4"/>
        <end position="192"/>
    </location>
</feature>
<dbReference type="GO" id="GO:0008276">
    <property type="term" value="F:protein methyltransferase activity"/>
    <property type="evidence" value="ECO:0007669"/>
    <property type="project" value="InterPro"/>
</dbReference>
<evidence type="ECO:0000313" key="7">
    <source>
        <dbReference type="EMBL" id="BBM59905.1"/>
    </source>
</evidence>
<dbReference type="AlphaFoldDB" id="A0A510LCJ9"/>
<dbReference type="PANTHER" id="PTHR43182">
    <property type="entry name" value="COBALT-PRECORRIN-6B C(15)-METHYLTRANSFERASE (DECARBOXYLATING)"/>
    <property type="match status" value="1"/>
</dbReference>